<dbReference type="PANTHER" id="PTHR43684:SF4">
    <property type="entry name" value="ENOYL-COA HYDRATASE_ISOMERASE FAMILY PROTEIN (AFU_ORTHOLOGUE AFUA_1G01890)"/>
    <property type="match status" value="1"/>
</dbReference>
<sequence length="294" mass="31834">MAFKAIRYETEGRVATITLNCPEKRNPFNVQMRQDMVAAFDLADADDEVRAIIVTGEGPAFCAGADLGPGGREQMEQRYSAVTRPDGTIDYAAEAGRDGAGLVALRIYRCLKPVIGAINGPAVGAGATITLPMDVRVAADTARFGFIFSRIGLVPEGASTYFLPRLIGVPKALDWLFSGRFVSADDAREAGMVQRIVPPGELLATARAIAQGYIEGTSAVSMALIRQMIWRGIAMTDPMEAHKVEAWALLARGRGGDFEELRSARGEGRGPRFTDRVSNGMPDFFPWWVDPDYA</sequence>
<evidence type="ECO:0000256" key="1">
    <source>
        <dbReference type="ARBA" id="ARBA00005254"/>
    </source>
</evidence>
<dbReference type="Proteomes" id="UP000094256">
    <property type="component" value="Chromosome"/>
</dbReference>
<dbReference type="CDD" id="cd06558">
    <property type="entry name" value="crotonase-like"/>
    <property type="match status" value="1"/>
</dbReference>
<keyword evidence="3" id="KW-1185">Reference proteome</keyword>
<accession>A0A1B3ZGE4</accession>
<dbReference type="GO" id="GO:0003824">
    <property type="term" value="F:catalytic activity"/>
    <property type="evidence" value="ECO:0007669"/>
    <property type="project" value="UniProtKB-ARBA"/>
</dbReference>
<dbReference type="AlphaFoldDB" id="A0A1B3ZGE4"/>
<dbReference type="NCBIfam" id="NF006109">
    <property type="entry name" value="PRK08260.1"/>
    <property type="match status" value="1"/>
</dbReference>
<evidence type="ECO:0000313" key="2">
    <source>
        <dbReference type="EMBL" id="AOH86505.1"/>
    </source>
</evidence>
<dbReference type="Gene3D" id="3.90.226.10">
    <property type="entry name" value="2-enoyl-CoA Hydratase, Chain A, domain 1"/>
    <property type="match status" value="1"/>
</dbReference>
<gene>
    <name evidence="2" type="ORF">AWL63_04170</name>
</gene>
<dbReference type="SUPFAM" id="SSF52096">
    <property type="entry name" value="ClpP/crotonase"/>
    <property type="match status" value="1"/>
</dbReference>
<dbReference type="KEGG" id="span:AWL63_04170"/>
<dbReference type="Pfam" id="PF00378">
    <property type="entry name" value="ECH_1"/>
    <property type="match status" value="1"/>
</dbReference>
<dbReference type="InterPro" id="IPR051053">
    <property type="entry name" value="ECH/Chromodomain_protein"/>
</dbReference>
<dbReference type="InterPro" id="IPR001753">
    <property type="entry name" value="Enoyl-CoA_hydra/iso"/>
</dbReference>
<dbReference type="OrthoDB" id="9777711at2"/>
<dbReference type="STRING" id="1560345.AWL63_04170"/>
<proteinExistence type="inferred from homology"/>
<dbReference type="EMBL" id="CP014168">
    <property type="protein sequence ID" value="AOH86505.1"/>
    <property type="molecule type" value="Genomic_DNA"/>
</dbReference>
<reference evidence="2 3" key="1">
    <citation type="submission" date="2016-01" db="EMBL/GenBank/DDBJ databases">
        <title>Complete genome and mega plasmid sequence of Sphingomonas panacis DCY99 elicits systemic resistance in rice to Xanthomonas oryzae.</title>
        <authorList>
            <person name="Kim Y.J."/>
            <person name="Yang D.C."/>
            <person name="Sing P."/>
        </authorList>
    </citation>
    <scope>NUCLEOTIDE SEQUENCE [LARGE SCALE GENOMIC DNA]</scope>
    <source>
        <strain evidence="2 3">DCY99</strain>
    </source>
</reference>
<dbReference type="PANTHER" id="PTHR43684">
    <property type="match status" value="1"/>
</dbReference>
<comment type="similarity">
    <text evidence="1">Belongs to the enoyl-CoA hydratase/isomerase family.</text>
</comment>
<name>A0A1B3ZGE4_9SPHN</name>
<dbReference type="InterPro" id="IPR029045">
    <property type="entry name" value="ClpP/crotonase-like_dom_sf"/>
</dbReference>
<protein>
    <submittedName>
        <fullName evidence="2">Enoyl-CoA hydratase</fullName>
    </submittedName>
</protein>
<organism evidence="2 3">
    <name type="scientific">Sphingomonas panacis</name>
    <dbReference type="NCBI Taxonomy" id="1560345"/>
    <lineage>
        <taxon>Bacteria</taxon>
        <taxon>Pseudomonadati</taxon>
        <taxon>Pseudomonadota</taxon>
        <taxon>Alphaproteobacteria</taxon>
        <taxon>Sphingomonadales</taxon>
        <taxon>Sphingomonadaceae</taxon>
        <taxon>Sphingomonas</taxon>
    </lineage>
</organism>
<evidence type="ECO:0000313" key="3">
    <source>
        <dbReference type="Proteomes" id="UP000094256"/>
    </source>
</evidence>